<dbReference type="InterPro" id="IPR000086">
    <property type="entry name" value="NUDIX_hydrolase_dom"/>
</dbReference>
<evidence type="ECO:0000256" key="4">
    <source>
        <dbReference type="SAM" id="MobiDB-lite"/>
    </source>
</evidence>
<evidence type="ECO:0000259" key="5">
    <source>
        <dbReference type="PROSITE" id="PS51462"/>
    </source>
</evidence>
<dbReference type="InterPro" id="IPR015797">
    <property type="entry name" value="NUDIX_hydrolase-like_dom_sf"/>
</dbReference>
<reference evidence="7" key="1">
    <citation type="journal article" date="2019" name="Int. J. Syst. Evol. Microbiol.">
        <title>The Global Catalogue of Microorganisms (GCM) 10K type strain sequencing project: providing services to taxonomists for standard genome sequencing and annotation.</title>
        <authorList>
            <consortium name="The Broad Institute Genomics Platform"/>
            <consortium name="The Broad Institute Genome Sequencing Center for Infectious Disease"/>
            <person name="Wu L."/>
            <person name="Ma J."/>
        </authorList>
    </citation>
    <scope>NUCLEOTIDE SEQUENCE [LARGE SCALE GENOMIC DNA]</scope>
    <source>
        <strain evidence="7">JCM 15572</strain>
    </source>
</reference>
<dbReference type="PANTHER" id="PTHR21340:SF0">
    <property type="entry name" value="BIS(5'-NUCLEOSYL)-TETRAPHOSPHATASE [ASYMMETRICAL]"/>
    <property type="match status" value="1"/>
</dbReference>
<evidence type="ECO:0000256" key="3">
    <source>
        <dbReference type="RuleBase" id="RU003476"/>
    </source>
</evidence>
<dbReference type="PRINTS" id="PR00502">
    <property type="entry name" value="NUDIXFAMILY"/>
</dbReference>
<feature type="region of interest" description="Disordered" evidence="4">
    <location>
        <begin position="32"/>
        <end position="51"/>
    </location>
</feature>
<evidence type="ECO:0000256" key="1">
    <source>
        <dbReference type="ARBA" id="ARBA00005582"/>
    </source>
</evidence>
<dbReference type="InterPro" id="IPR020476">
    <property type="entry name" value="Nudix_hydrolase"/>
</dbReference>
<keyword evidence="7" id="KW-1185">Reference proteome</keyword>
<evidence type="ECO:0000256" key="2">
    <source>
        <dbReference type="ARBA" id="ARBA00022801"/>
    </source>
</evidence>
<evidence type="ECO:0000313" key="7">
    <source>
        <dbReference type="Proteomes" id="UP001501705"/>
    </source>
</evidence>
<dbReference type="InterPro" id="IPR020084">
    <property type="entry name" value="NUDIX_hydrolase_CS"/>
</dbReference>
<feature type="domain" description="Nudix hydrolase" evidence="5">
    <location>
        <begin position="3"/>
        <end position="136"/>
    </location>
</feature>
<dbReference type="Gene3D" id="3.90.79.10">
    <property type="entry name" value="Nucleoside Triphosphate Pyrophosphohydrolase"/>
    <property type="match status" value="1"/>
</dbReference>
<comment type="similarity">
    <text evidence="1 3">Belongs to the Nudix hydrolase family.</text>
</comment>
<keyword evidence="2 3" id="KW-0378">Hydrolase</keyword>
<dbReference type="Proteomes" id="UP001501705">
    <property type="component" value="Unassembled WGS sequence"/>
</dbReference>
<dbReference type="CDD" id="cd02883">
    <property type="entry name" value="NUDIX_Hydrolase"/>
    <property type="match status" value="1"/>
</dbReference>
<evidence type="ECO:0000313" key="6">
    <source>
        <dbReference type="EMBL" id="GAA1550214.1"/>
    </source>
</evidence>
<comment type="caution">
    <text evidence="6">The sequence shown here is derived from an EMBL/GenBank/DDBJ whole genome shotgun (WGS) entry which is preliminary data.</text>
</comment>
<organism evidence="6 7">
    <name type="scientific">Kribbella hippodromi</name>
    <dbReference type="NCBI Taxonomy" id="434347"/>
    <lineage>
        <taxon>Bacteria</taxon>
        <taxon>Bacillati</taxon>
        <taxon>Actinomycetota</taxon>
        <taxon>Actinomycetes</taxon>
        <taxon>Propionibacteriales</taxon>
        <taxon>Kribbellaceae</taxon>
        <taxon>Kribbella</taxon>
    </lineage>
</organism>
<sequence>MADLQQYAGVLAHHANRIALIRERYEEWNTPPYWSPPSGAVEPGETPSAGARRELQEESGLCASQLDLAWTTSVEVDGILTYRAWNYVTEVDDPTFAINDPDNSVLEARWFTYAEAIEVLKDMPYPPIAVPVIHYLTHGTVVSWQFTQTDNTWTFTAPERVDASGGPAG</sequence>
<dbReference type="SUPFAM" id="SSF55811">
    <property type="entry name" value="Nudix"/>
    <property type="match status" value="1"/>
</dbReference>
<dbReference type="RefSeq" id="WP_344231502.1">
    <property type="nucleotide sequence ID" value="NZ_BAAAPH010000001.1"/>
</dbReference>
<dbReference type="PROSITE" id="PS51462">
    <property type="entry name" value="NUDIX"/>
    <property type="match status" value="1"/>
</dbReference>
<gene>
    <name evidence="6" type="ORF">GCM10009804_03520</name>
</gene>
<dbReference type="Pfam" id="PF00293">
    <property type="entry name" value="NUDIX"/>
    <property type="match status" value="1"/>
</dbReference>
<dbReference type="EMBL" id="BAAAPH010000001">
    <property type="protein sequence ID" value="GAA1550214.1"/>
    <property type="molecule type" value="Genomic_DNA"/>
</dbReference>
<dbReference type="PANTHER" id="PTHR21340">
    <property type="entry name" value="DIADENOSINE 5,5-P1,P4-TETRAPHOSPHATE PYROPHOSPHOHYDROLASE MUTT"/>
    <property type="match status" value="1"/>
</dbReference>
<proteinExistence type="inferred from homology"/>
<dbReference type="InterPro" id="IPR051325">
    <property type="entry name" value="Nudix_hydrolase_domain"/>
</dbReference>
<dbReference type="PROSITE" id="PS00893">
    <property type="entry name" value="NUDIX_BOX"/>
    <property type="match status" value="1"/>
</dbReference>
<accession>A0ABP4MTR6</accession>
<name>A0ABP4MTR6_9ACTN</name>
<protein>
    <recommendedName>
        <fullName evidence="5">Nudix hydrolase domain-containing protein</fullName>
    </recommendedName>
</protein>